<reference evidence="1 2" key="1">
    <citation type="submission" date="2019-03" db="EMBL/GenBank/DDBJ databases">
        <title>Deep-cultivation of Planctomycetes and their phenomic and genomic characterization uncovers novel biology.</title>
        <authorList>
            <person name="Wiegand S."/>
            <person name="Jogler M."/>
            <person name="Boedeker C."/>
            <person name="Pinto D."/>
            <person name="Vollmers J."/>
            <person name="Rivas-Marin E."/>
            <person name="Kohn T."/>
            <person name="Peeters S.H."/>
            <person name="Heuer A."/>
            <person name="Rast P."/>
            <person name="Oberbeckmann S."/>
            <person name="Bunk B."/>
            <person name="Jeske O."/>
            <person name="Meyerdierks A."/>
            <person name="Storesund J.E."/>
            <person name="Kallscheuer N."/>
            <person name="Luecker S."/>
            <person name="Lage O.M."/>
            <person name="Pohl T."/>
            <person name="Merkel B.J."/>
            <person name="Hornburger P."/>
            <person name="Mueller R.-W."/>
            <person name="Bruemmer F."/>
            <person name="Labrenz M."/>
            <person name="Spormann A.M."/>
            <person name="Op den Camp H."/>
            <person name="Overmann J."/>
            <person name="Amann R."/>
            <person name="Jetten M.S.M."/>
            <person name="Mascher T."/>
            <person name="Medema M.H."/>
            <person name="Devos D.P."/>
            <person name="Kaster A.-K."/>
            <person name="Ovreas L."/>
            <person name="Rohde M."/>
            <person name="Galperin M.Y."/>
            <person name="Jogler C."/>
        </authorList>
    </citation>
    <scope>NUCLEOTIDE SEQUENCE [LARGE SCALE GENOMIC DNA]</scope>
    <source>
        <strain evidence="1 2">Enr10</strain>
    </source>
</reference>
<proteinExistence type="predicted"/>
<organism evidence="1 2">
    <name type="scientific">Gimesia panareensis</name>
    <dbReference type="NCBI Taxonomy" id="2527978"/>
    <lineage>
        <taxon>Bacteria</taxon>
        <taxon>Pseudomonadati</taxon>
        <taxon>Planctomycetota</taxon>
        <taxon>Planctomycetia</taxon>
        <taxon>Planctomycetales</taxon>
        <taxon>Planctomycetaceae</taxon>
        <taxon>Gimesia</taxon>
    </lineage>
</organism>
<evidence type="ECO:0008006" key="3">
    <source>
        <dbReference type="Google" id="ProtNLM"/>
    </source>
</evidence>
<dbReference type="RefSeq" id="WP_145450954.1">
    <property type="nucleotide sequence ID" value="NZ_CP037421.1"/>
</dbReference>
<gene>
    <name evidence="1" type="ORF">Enr10x_37940</name>
</gene>
<dbReference type="EMBL" id="CP037421">
    <property type="protein sequence ID" value="QDT28450.1"/>
    <property type="molecule type" value="Genomic_DNA"/>
</dbReference>
<keyword evidence="2" id="KW-1185">Reference proteome</keyword>
<dbReference type="AlphaFoldDB" id="A0A517Q9Y9"/>
<evidence type="ECO:0000313" key="1">
    <source>
        <dbReference type="EMBL" id="QDT28450.1"/>
    </source>
</evidence>
<protein>
    <recommendedName>
        <fullName evidence="3">DUF1853 domain-containing protein</fullName>
    </recommendedName>
</protein>
<dbReference type="InterPro" id="IPR015003">
    <property type="entry name" value="DUF1853"/>
</dbReference>
<accession>A0A517Q9Y9</accession>
<sequence length="266" mass="30980">MHEDPQFRQSRALRDLQWAIESPTLITDSAADIQPPRLPDFDQIDFRELESFLVPYSRFRIGEYFEGLILYWLERIRGVKIIAQHQQVFENGQTVGEIDFLFEDESGVLTYWETAVKFYLYFPAANRTGSHFVGPNVKDTFEKKIHRLFKHQLPLSQQHYPDVIQRRAMVKGCIFYHPDDEQPGELPARLVPGHAQASWLRCSELSRLLAPAQNPLFLIREKPDWLSPALCSPADPDLLCYDKLQHHLENHFQTSPRPILISVLTE</sequence>
<evidence type="ECO:0000313" key="2">
    <source>
        <dbReference type="Proteomes" id="UP000315647"/>
    </source>
</evidence>
<dbReference type="Proteomes" id="UP000315647">
    <property type="component" value="Chromosome"/>
</dbReference>
<dbReference type="Pfam" id="PF08907">
    <property type="entry name" value="DUF1853"/>
    <property type="match status" value="1"/>
</dbReference>
<name>A0A517Q9Y9_9PLAN</name>